<proteinExistence type="predicted"/>
<dbReference type="AlphaFoldDB" id="A0AAW2EKP7"/>
<name>A0AAW2EKP7_9HYME</name>
<protein>
    <recommendedName>
        <fullName evidence="1">Fumarate lyase N-terminal domain-containing protein</fullName>
    </recommendedName>
</protein>
<accession>A0AAW2EKP7</accession>
<evidence type="ECO:0000259" key="1">
    <source>
        <dbReference type="Pfam" id="PF00206"/>
    </source>
</evidence>
<dbReference type="PANTHER" id="PTHR11444">
    <property type="entry name" value="ASPARTATEAMMONIA/ARGININOSUCCINATE/ADENYLOSUCCINATE LYASE"/>
    <property type="match status" value="1"/>
</dbReference>
<dbReference type="SUPFAM" id="SSF48557">
    <property type="entry name" value="L-aspartase-like"/>
    <property type="match status" value="1"/>
</dbReference>
<evidence type="ECO:0000313" key="3">
    <source>
        <dbReference type="Proteomes" id="UP001430953"/>
    </source>
</evidence>
<reference evidence="2 3" key="1">
    <citation type="submission" date="2023-03" db="EMBL/GenBank/DDBJ databases">
        <title>High recombination rates correlate with genetic variation in Cardiocondyla obscurior ants.</title>
        <authorList>
            <person name="Errbii M."/>
        </authorList>
    </citation>
    <scope>NUCLEOTIDE SEQUENCE [LARGE SCALE GENOMIC DNA]</scope>
    <source>
        <strain evidence="2">Alpha-2009</strain>
        <tissue evidence="2">Whole body</tissue>
    </source>
</reference>
<dbReference type="GO" id="GO:0004333">
    <property type="term" value="F:fumarate hydratase activity"/>
    <property type="evidence" value="ECO:0007669"/>
    <property type="project" value="InterPro"/>
</dbReference>
<dbReference type="Pfam" id="PF00206">
    <property type="entry name" value="Lyase_1"/>
    <property type="match status" value="1"/>
</dbReference>
<dbReference type="Proteomes" id="UP001430953">
    <property type="component" value="Unassembled WGS sequence"/>
</dbReference>
<dbReference type="GO" id="GO:0006106">
    <property type="term" value="P:fumarate metabolic process"/>
    <property type="evidence" value="ECO:0007669"/>
    <property type="project" value="InterPro"/>
</dbReference>
<dbReference type="GO" id="GO:0006099">
    <property type="term" value="P:tricarboxylic acid cycle"/>
    <property type="evidence" value="ECO:0007669"/>
    <property type="project" value="TreeGrafter"/>
</dbReference>
<dbReference type="PANTHER" id="PTHR11444:SF1">
    <property type="entry name" value="FUMARATE HYDRATASE, MITOCHONDRIAL"/>
    <property type="match status" value="1"/>
</dbReference>
<comment type="caution">
    <text evidence="2">The sequence shown here is derived from an EMBL/GenBank/DDBJ whole genome shotgun (WGS) entry which is preliminary data.</text>
</comment>
<dbReference type="InterPro" id="IPR024083">
    <property type="entry name" value="Fumarase/histidase_N"/>
</dbReference>
<evidence type="ECO:0000313" key="2">
    <source>
        <dbReference type="EMBL" id="KAL0102911.1"/>
    </source>
</evidence>
<dbReference type="GO" id="GO:0006108">
    <property type="term" value="P:malate metabolic process"/>
    <property type="evidence" value="ECO:0007669"/>
    <property type="project" value="TreeGrafter"/>
</dbReference>
<dbReference type="GO" id="GO:0005739">
    <property type="term" value="C:mitochondrion"/>
    <property type="evidence" value="ECO:0007669"/>
    <property type="project" value="TreeGrafter"/>
</dbReference>
<dbReference type="InterPro" id="IPR022761">
    <property type="entry name" value="Fumarate_lyase_N"/>
</dbReference>
<organism evidence="2 3">
    <name type="scientific">Cardiocondyla obscurior</name>
    <dbReference type="NCBI Taxonomy" id="286306"/>
    <lineage>
        <taxon>Eukaryota</taxon>
        <taxon>Metazoa</taxon>
        <taxon>Ecdysozoa</taxon>
        <taxon>Arthropoda</taxon>
        <taxon>Hexapoda</taxon>
        <taxon>Insecta</taxon>
        <taxon>Pterygota</taxon>
        <taxon>Neoptera</taxon>
        <taxon>Endopterygota</taxon>
        <taxon>Hymenoptera</taxon>
        <taxon>Apocrita</taxon>
        <taxon>Aculeata</taxon>
        <taxon>Formicoidea</taxon>
        <taxon>Formicidae</taxon>
        <taxon>Myrmicinae</taxon>
        <taxon>Cardiocondyla</taxon>
    </lineage>
</organism>
<gene>
    <name evidence="2" type="ORF">PUN28_018304</name>
</gene>
<dbReference type="FunFam" id="1.10.275.10:FF:000001">
    <property type="entry name" value="Fumarate hydratase, mitochondrial"/>
    <property type="match status" value="1"/>
</dbReference>
<dbReference type="InterPro" id="IPR008948">
    <property type="entry name" value="L-Aspartase-like"/>
</dbReference>
<dbReference type="InterPro" id="IPR005677">
    <property type="entry name" value="Fum_hydII"/>
</dbReference>
<dbReference type="EMBL" id="JADYXP020000022">
    <property type="protein sequence ID" value="KAL0102911.1"/>
    <property type="molecule type" value="Genomic_DNA"/>
</dbReference>
<feature type="domain" description="Fumarate lyase N-terminal" evidence="1">
    <location>
        <begin position="52"/>
        <end position="151"/>
    </location>
</feature>
<sequence length="152" mass="17223">MSSVLKWYLFNHGLRQLKKLSAYSSLKLYLSTSTMVNKEESKNYRLERDTFGELKVPADKYYGAQTLRALMNFPIGDTFERMPCRLIMAMGILKKAAAEANKEYNLDPKVADAISKAADDVISGKLYNEHFPLIIWQTGSGTQSNMNVNEVN</sequence>
<dbReference type="Gene3D" id="1.10.275.10">
    <property type="entry name" value="Fumarase/aspartase (N-terminal domain)"/>
    <property type="match status" value="1"/>
</dbReference>
<keyword evidence="3" id="KW-1185">Reference proteome</keyword>